<feature type="non-terminal residue" evidence="2">
    <location>
        <position position="365"/>
    </location>
</feature>
<gene>
    <name evidence="2" type="ORF">Tci_647776</name>
</gene>
<proteinExistence type="predicted"/>
<reference evidence="2" key="1">
    <citation type="journal article" date="2019" name="Sci. Rep.">
        <title>Draft genome of Tanacetum cinerariifolium, the natural source of mosquito coil.</title>
        <authorList>
            <person name="Yamashiro T."/>
            <person name="Shiraishi A."/>
            <person name="Satake H."/>
            <person name="Nakayama K."/>
        </authorList>
    </citation>
    <scope>NUCLEOTIDE SEQUENCE</scope>
</reference>
<protein>
    <recommendedName>
        <fullName evidence="3">Integrase, catalytic region, zinc finger, CCHC-type, peptidase aspartic, catalytic</fullName>
    </recommendedName>
</protein>
<name>A0A699K471_TANCI</name>
<dbReference type="EMBL" id="BKCJ010482368">
    <property type="protein sequence ID" value="GFA75804.1"/>
    <property type="molecule type" value="Genomic_DNA"/>
</dbReference>
<evidence type="ECO:0008006" key="3">
    <source>
        <dbReference type="Google" id="ProtNLM"/>
    </source>
</evidence>
<evidence type="ECO:0000313" key="2">
    <source>
        <dbReference type="EMBL" id="GFA75804.1"/>
    </source>
</evidence>
<comment type="caution">
    <text evidence="2">The sequence shown here is derived from an EMBL/GenBank/DDBJ whole genome shotgun (WGS) entry which is preliminary data.</text>
</comment>
<sequence length="365" mass="40605">MEAKEKGVVLDAEAEAFLADVECTASYVEPLSITTTTAFEASHEDAYDSDVNEGPHAATAFMANLNDVSSVLPGGISVITILDDLNSQLAGHIKVNEEQSFANDTLKAKLERYKTQESYLVELVCLRNTNKVVMELLQSYGQPVQTIPMLSTRPIFPTKDLHKTALGHSNPLYLKTAQLCRPSLYLGDVIVDPVHTSIRVYDSEETLVQAEVSRTKMLEKMKDPLCKMSSKPVNYAKLNSLHDTFVPQKQLSRERVYWLPANEVASYNSYQYKLVTDFVRTRPTKSQVNTHNVSNGIAIPEKPKVLAPGLYAMTPKYVPPQKRNNRKVNIPLPRKEKVSSVKQPNVSVNLSTGIKSVTKASKSKH</sequence>
<accession>A0A699K471</accession>
<feature type="region of interest" description="Disordered" evidence="1">
    <location>
        <begin position="318"/>
        <end position="344"/>
    </location>
</feature>
<organism evidence="2">
    <name type="scientific">Tanacetum cinerariifolium</name>
    <name type="common">Dalmatian daisy</name>
    <name type="synonym">Chrysanthemum cinerariifolium</name>
    <dbReference type="NCBI Taxonomy" id="118510"/>
    <lineage>
        <taxon>Eukaryota</taxon>
        <taxon>Viridiplantae</taxon>
        <taxon>Streptophyta</taxon>
        <taxon>Embryophyta</taxon>
        <taxon>Tracheophyta</taxon>
        <taxon>Spermatophyta</taxon>
        <taxon>Magnoliopsida</taxon>
        <taxon>eudicotyledons</taxon>
        <taxon>Gunneridae</taxon>
        <taxon>Pentapetalae</taxon>
        <taxon>asterids</taxon>
        <taxon>campanulids</taxon>
        <taxon>Asterales</taxon>
        <taxon>Asteraceae</taxon>
        <taxon>Asteroideae</taxon>
        <taxon>Anthemideae</taxon>
        <taxon>Anthemidinae</taxon>
        <taxon>Tanacetum</taxon>
    </lineage>
</organism>
<evidence type="ECO:0000256" key="1">
    <source>
        <dbReference type="SAM" id="MobiDB-lite"/>
    </source>
</evidence>
<dbReference type="AlphaFoldDB" id="A0A699K471"/>